<feature type="region of interest" description="Disordered" evidence="1">
    <location>
        <begin position="1"/>
        <end position="26"/>
    </location>
</feature>
<evidence type="ECO:0000313" key="3">
    <source>
        <dbReference type="Proteomes" id="UP000076407"/>
    </source>
</evidence>
<feature type="compositionally biased region" description="Basic and acidic residues" evidence="1">
    <location>
        <begin position="17"/>
        <end position="26"/>
    </location>
</feature>
<keyword evidence="3" id="KW-1185">Reference proteome</keyword>
<accession>A0A182XSP2</accession>
<organism evidence="2 3">
    <name type="scientific">Anopheles quadriannulatus</name>
    <name type="common">Mosquito</name>
    <dbReference type="NCBI Taxonomy" id="34691"/>
    <lineage>
        <taxon>Eukaryota</taxon>
        <taxon>Metazoa</taxon>
        <taxon>Ecdysozoa</taxon>
        <taxon>Arthropoda</taxon>
        <taxon>Hexapoda</taxon>
        <taxon>Insecta</taxon>
        <taxon>Pterygota</taxon>
        <taxon>Neoptera</taxon>
        <taxon>Endopterygota</taxon>
        <taxon>Diptera</taxon>
        <taxon>Nematocera</taxon>
        <taxon>Culicoidea</taxon>
        <taxon>Culicidae</taxon>
        <taxon>Anophelinae</taxon>
        <taxon>Anopheles</taxon>
    </lineage>
</organism>
<sequence>MIPTSSSPNGRVASRKMKNDFSYHFG</sequence>
<evidence type="ECO:0000313" key="2">
    <source>
        <dbReference type="EnsemblMetazoa" id="AQUA014853-PA"/>
    </source>
</evidence>
<proteinExistence type="predicted"/>
<dbReference type="EnsemblMetazoa" id="AQUA014853-RA">
    <property type="protein sequence ID" value="AQUA014853-PA"/>
    <property type="gene ID" value="AQUA014853"/>
</dbReference>
<dbReference type="VEuPathDB" id="VectorBase:AQUA014853"/>
<evidence type="ECO:0000256" key="1">
    <source>
        <dbReference type="SAM" id="MobiDB-lite"/>
    </source>
</evidence>
<protein>
    <submittedName>
        <fullName evidence="2">Uncharacterized protein</fullName>
    </submittedName>
</protein>
<dbReference type="AlphaFoldDB" id="A0A182XSP2"/>
<name>A0A182XSP2_ANOQN</name>
<dbReference type="Proteomes" id="UP000076407">
    <property type="component" value="Unassembled WGS sequence"/>
</dbReference>
<reference evidence="2" key="1">
    <citation type="submission" date="2020-05" db="UniProtKB">
        <authorList>
            <consortium name="EnsemblMetazoa"/>
        </authorList>
    </citation>
    <scope>IDENTIFICATION</scope>
    <source>
        <strain evidence="2">SANGQUA</strain>
    </source>
</reference>